<keyword evidence="3" id="KW-1003">Cell membrane</keyword>
<dbReference type="AlphaFoldDB" id="A0A7X0JHD9"/>
<evidence type="ECO:0000256" key="5">
    <source>
        <dbReference type="ARBA" id="ARBA00022989"/>
    </source>
</evidence>
<feature type="transmembrane region" description="Helical" evidence="7">
    <location>
        <begin position="135"/>
        <end position="154"/>
    </location>
</feature>
<dbReference type="PANTHER" id="PTHR40074">
    <property type="entry name" value="O-ACETYLTRANSFERASE WECH"/>
    <property type="match status" value="1"/>
</dbReference>
<feature type="transmembrane region" description="Helical" evidence="7">
    <location>
        <begin position="31"/>
        <end position="48"/>
    </location>
</feature>
<feature type="transmembrane region" description="Helical" evidence="7">
    <location>
        <begin position="245"/>
        <end position="264"/>
    </location>
</feature>
<feature type="transmembrane region" description="Helical" evidence="7">
    <location>
        <begin position="307"/>
        <end position="327"/>
    </location>
</feature>
<protein>
    <submittedName>
        <fullName evidence="9">Surface polysaccharide O-acyltransferase-like enzyme</fullName>
    </submittedName>
</protein>
<comment type="caution">
    <text evidence="9">The sequence shown here is derived from an EMBL/GenBank/DDBJ whole genome shotgun (WGS) entry which is preliminary data.</text>
</comment>
<feature type="transmembrane region" description="Helical" evidence="7">
    <location>
        <begin position="161"/>
        <end position="179"/>
    </location>
</feature>
<feature type="transmembrane region" description="Helical" evidence="7">
    <location>
        <begin position="101"/>
        <end position="120"/>
    </location>
</feature>
<sequence>MLTTLIIGRNWRLRSSSKSDRAIERQSGIDAFRYLLCFSVAMLHSMPSELGYAMPIWMTVFANGCRNAVPFFFIASGYFMRVPASWMLSDVQRPLKRLLPVYLIWFFIYIFVDTLLYGYSGGITIRNVATGGSAYHLWFLPVLCISLVGAPIAISLTSERVTILFAMALALFGVALGAYREVLGLQEFGGVRLTMAPLLVMIGYFIKQGGLKLNIYQAATSVTISFIFLLLEEVAISYLTGSKFTSHPVAGMTYPLGVATFLLAKSLDGRAALQFFAPLGAISLGVYASHLIFIRILAVWIGLESPVQAFAVAVGATLLATVASLALDRLPLARSLVR</sequence>
<feature type="transmembrane region" description="Helical" evidence="7">
    <location>
        <begin position="185"/>
        <end position="206"/>
    </location>
</feature>
<feature type="transmembrane region" description="Helical" evidence="7">
    <location>
        <begin position="218"/>
        <end position="239"/>
    </location>
</feature>
<evidence type="ECO:0000313" key="9">
    <source>
        <dbReference type="EMBL" id="MBB6506666.1"/>
    </source>
</evidence>
<name>A0A7X0JHD9_9SPHN</name>
<keyword evidence="6 7" id="KW-0472">Membrane</keyword>
<dbReference type="PANTHER" id="PTHR40074:SF2">
    <property type="entry name" value="O-ACETYLTRANSFERASE WECH"/>
    <property type="match status" value="1"/>
</dbReference>
<reference evidence="9 10" key="1">
    <citation type="submission" date="2020-08" db="EMBL/GenBank/DDBJ databases">
        <title>The Agave Microbiome: Exploring the role of microbial communities in plant adaptations to desert environments.</title>
        <authorList>
            <person name="Partida-Martinez L.P."/>
        </authorList>
    </citation>
    <scope>NUCLEOTIDE SEQUENCE [LARGE SCALE GENOMIC DNA]</scope>
    <source>
        <strain evidence="9 10">AS3.13</strain>
    </source>
</reference>
<evidence type="ECO:0000256" key="4">
    <source>
        <dbReference type="ARBA" id="ARBA00022692"/>
    </source>
</evidence>
<keyword evidence="5 7" id="KW-1133">Transmembrane helix</keyword>
<keyword evidence="9" id="KW-0808">Transferase</keyword>
<feature type="domain" description="Acyltransferase 3" evidence="8">
    <location>
        <begin position="28"/>
        <end position="323"/>
    </location>
</feature>
<dbReference type="GO" id="GO:0005886">
    <property type="term" value="C:plasma membrane"/>
    <property type="evidence" value="ECO:0007669"/>
    <property type="project" value="UniProtKB-SubCell"/>
</dbReference>
<evidence type="ECO:0000313" key="10">
    <source>
        <dbReference type="Proteomes" id="UP000522313"/>
    </source>
</evidence>
<evidence type="ECO:0000256" key="7">
    <source>
        <dbReference type="SAM" id="Phobius"/>
    </source>
</evidence>
<dbReference type="RefSeq" id="WP_184508609.1">
    <property type="nucleotide sequence ID" value="NZ_JACHBT010000033.1"/>
</dbReference>
<dbReference type="EMBL" id="JACHBT010000033">
    <property type="protein sequence ID" value="MBB6506666.1"/>
    <property type="molecule type" value="Genomic_DNA"/>
</dbReference>
<keyword evidence="9" id="KW-0012">Acyltransferase</keyword>
<gene>
    <name evidence="9" type="ORF">F4693_003677</name>
</gene>
<evidence type="ECO:0000256" key="3">
    <source>
        <dbReference type="ARBA" id="ARBA00022475"/>
    </source>
</evidence>
<reference evidence="9 10" key="2">
    <citation type="submission" date="2020-08" db="EMBL/GenBank/DDBJ databases">
        <authorList>
            <person name="Partida-Martinez L."/>
            <person name="Huntemann M."/>
            <person name="Clum A."/>
            <person name="Wang J."/>
            <person name="Palaniappan K."/>
            <person name="Ritter S."/>
            <person name="Chen I.-M."/>
            <person name="Stamatis D."/>
            <person name="Reddy T."/>
            <person name="O'Malley R."/>
            <person name="Daum C."/>
            <person name="Shapiro N."/>
            <person name="Ivanova N."/>
            <person name="Kyrpides N."/>
            <person name="Woyke T."/>
        </authorList>
    </citation>
    <scope>NUCLEOTIDE SEQUENCE [LARGE SCALE GENOMIC DNA]</scope>
    <source>
        <strain evidence="9 10">AS3.13</strain>
    </source>
</reference>
<comment type="similarity">
    <text evidence="2">Belongs to the acyltransferase 3 family.</text>
</comment>
<dbReference type="GO" id="GO:0016413">
    <property type="term" value="F:O-acetyltransferase activity"/>
    <property type="evidence" value="ECO:0007669"/>
    <property type="project" value="TreeGrafter"/>
</dbReference>
<feature type="transmembrane region" description="Helical" evidence="7">
    <location>
        <begin position="276"/>
        <end position="301"/>
    </location>
</feature>
<dbReference type="GO" id="GO:0009246">
    <property type="term" value="P:enterobacterial common antigen biosynthetic process"/>
    <property type="evidence" value="ECO:0007669"/>
    <property type="project" value="TreeGrafter"/>
</dbReference>
<keyword evidence="4 7" id="KW-0812">Transmembrane</keyword>
<evidence type="ECO:0000256" key="1">
    <source>
        <dbReference type="ARBA" id="ARBA00004651"/>
    </source>
</evidence>
<evidence type="ECO:0000256" key="6">
    <source>
        <dbReference type="ARBA" id="ARBA00023136"/>
    </source>
</evidence>
<proteinExistence type="inferred from homology"/>
<accession>A0A7X0JHD9</accession>
<feature type="transmembrane region" description="Helical" evidence="7">
    <location>
        <begin position="68"/>
        <end position="89"/>
    </location>
</feature>
<dbReference type="InterPro" id="IPR002656">
    <property type="entry name" value="Acyl_transf_3_dom"/>
</dbReference>
<comment type="subcellular location">
    <subcellularLocation>
        <location evidence="1">Cell membrane</location>
        <topology evidence="1">Multi-pass membrane protein</topology>
    </subcellularLocation>
</comment>
<dbReference type="Proteomes" id="UP000522313">
    <property type="component" value="Unassembled WGS sequence"/>
</dbReference>
<evidence type="ECO:0000256" key="2">
    <source>
        <dbReference type="ARBA" id="ARBA00007400"/>
    </source>
</evidence>
<organism evidence="9 10">
    <name type="scientific">Sphingomonas endophytica</name>
    <dbReference type="NCBI Taxonomy" id="869719"/>
    <lineage>
        <taxon>Bacteria</taxon>
        <taxon>Pseudomonadati</taxon>
        <taxon>Pseudomonadota</taxon>
        <taxon>Alphaproteobacteria</taxon>
        <taxon>Sphingomonadales</taxon>
        <taxon>Sphingomonadaceae</taxon>
        <taxon>Sphingomonas</taxon>
    </lineage>
</organism>
<dbReference type="Pfam" id="PF01757">
    <property type="entry name" value="Acyl_transf_3"/>
    <property type="match status" value="1"/>
</dbReference>
<evidence type="ECO:0000259" key="8">
    <source>
        <dbReference type="Pfam" id="PF01757"/>
    </source>
</evidence>